<dbReference type="Pfam" id="PF13895">
    <property type="entry name" value="Ig_2"/>
    <property type="match status" value="2"/>
</dbReference>
<keyword evidence="3" id="KW-1133">Transmembrane helix</keyword>
<evidence type="ECO:0000256" key="2">
    <source>
        <dbReference type="SAM" id="MobiDB-lite"/>
    </source>
</evidence>
<dbReference type="PANTHER" id="PTHR11738:SF186">
    <property type="entry name" value="OSTEOCLAST-ASSOCIATED IMMUNOGLOBULIN-LIKE RECEPTOR"/>
    <property type="match status" value="1"/>
</dbReference>
<feature type="domain" description="Ig-like" evidence="4">
    <location>
        <begin position="146"/>
        <end position="222"/>
    </location>
</feature>
<dbReference type="SMART" id="SM00408">
    <property type="entry name" value="IGc2"/>
    <property type="match status" value="2"/>
</dbReference>
<reference evidence="5" key="1">
    <citation type="submission" date="2023-07" db="EMBL/GenBank/DDBJ databases">
        <authorList>
            <person name="Stuckert A."/>
        </authorList>
    </citation>
    <scope>NUCLEOTIDE SEQUENCE</scope>
</reference>
<keyword evidence="3" id="KW-0812">Transmembrane</keyword>
<feature type="domain" description="Ig-like" evidence="4">
    <location>
        <begin position="55"/>
        <end position="133"/>
    </location>
</feature>
<comment type="caution">
    <text evidence="5">The sequence shown here is derived from an EMBL/GenBank/DDBJ whole genome shotgun (WGS) entry which is preliminary data.</text>
</comment>
<evidence type="ECO:0000256" key="1">
    <source>
        <dbReference type="ARBA" id="ARBA00023157"/>
    </source>
</evidence>
<dbReference type="SMART" id="SM00409">
    <property type="entry name" value="IG"/>
    <property type="match status" value="2"/>
</dbReference>
<accession>A0ABN9M8F8</accession>
<dbReference type="PANTHER" id="PTHR11738">
    <property type="entry name" value="MHC CLASS I NK CELL RECEPTOR"/>
    <property type="match status" value="1"/>
</dbReference>
<dbReference type="InterPro" id="IPR003599">
    <property type="entry name" value="Ig_sub"/>
</dbReference>
<keyword evidence="3" id="KW-0472">Membrane</keyword>
<evidence type="ECO:0000256" key="3">
    <source>
        <dbReference type="SAM" id="Phobius"/>
    </source>
</evidence>
<name>A0ABN9M8F8_9NEOB</name>
<dbReference type="Proteomes" id="UP001176940">
    <property type="component" value="Unassembled WGS sequence"/>
</dbReference>
<evidence type="ECO:0000259" key="4">
    <source>
        <dbReference type="PROSITE" id="PS50835"/>
    </source>
</evidence>
<dbReference type="InterPro" id="IPR007110">
    <property type="entry name" value="Ig-like_dom"/>
</dbReference>
<feature type="region of interest" description="Disordered" evidence="2">
    <location>
        <begin position="28"/>
        <end position="49"/>
    </location>
</feature>
<feature type="transmembrane region" description="Helical" evidence="3">
    <location>
        <begin position="334"/>
        <end position="356"/>
    </location>
</feature>
<gene>
    <name evidence="5" type="ORF">RIMI_LOCUS17220331</name>
</gene>
<dbReference type="InterPro" id="IPR003598">
    <property type="entry name" value="Ig_sub2"/>
</dbReference>
<dbReference type="SUPFAM" id="SSF48726">
    <property type="entry name" value="Immunoglobulin"/>
    <property type="match status" value="2"/>
</dbReference>
<dbReference type="InterPro" id="IPR050412">
    <property type="entry name" value="Ig-like_Receptors_ImmuneReg"/>
</dbReference>
<dbReference type="Gene3D" id="2.60.40.10">
    <property type="entry name" value="Immunoglobulins"/>
    <property type="match status" value="2"/>
</dbReference>
<keyword evidence="6" id="KW-1185">Reference proteome</keyword>
<dbReference type="InterPro" id="IPR013783">
    <property type="entry name" value="Ig-like_fold"/>
</dbReference>
<keyword evidence="1" id="KW-1015">Disulfide bond</keyword>
<organism evidence="5 6">
    <name type="scientific">Ranitomeya imitator</name>
    <name type="common">mimic poison frog</name>
    <dbReference type="NCBI Taxonomy" id="111125"/>
    <lineage>
        <taxon>Eukaryota</taxon>
        <taxon>Metazoa</taxon>
        <taxon>Chordata</taxon>
        <taxon>Craniata</taxon>
        <taxon>Vertebrata</taxon>
        <taxon>Euteleostomi</taxon>
        <taxon>Amphibia</taxon>
        <taxon>Batrachia</taxon>
        <taxon>Anura</taxon>
        <taxon>Neobatrachia</taxon>
        <taxon>Hyloidea</taxon>
        <taxon>Dendrobatidae</taxon>
        <taxon>Dendrobatinae</taxon>
        <taxon>Ranitomeya</taxon>
    </lineage>
</organism>
<sequence length="440" mass="49964">MRPPFWKMAAPGRRRTGPRLDRSFSHNILGTGTCRRSPEPAGGHQSIAKGKLSKPTLEIVTEDPNDVHMIGSTAYFNCTDSLNAQRFFWRKEGNKDPIAEQVTPMLTFTNLTKNDNGLYTCQYGRNSELSELSDPVYLYVSDRYPPPAITVEPRSIVQPGQDVTITCASPYPKIVFTLFKGNAQIAENSSNPFIYVIHHANKAHAGQYSCIYEDLQMESDFSEPLMIDVKAIRSPSITWEETEEGKLKIICTAPEENKNMWFQLFNESRDVIDEINVVKQNQVDFIVPYIEKSHRRYYCIYRIRMGRDFADSLISDAAVIGEDTFRTRDHTMGNIIRCLATTMILILLIVILVKYFKYRYSRRYKSLPPVLPASRKKLAVESEYTQVSEMKSDPLEKSSTATPPTTVVSAVIETMSDEEEQQTIVSEEEVSLEAQVTTAC</sequence>
<evidence type="ECO:0000313" key="5">
    <source>
        <dbReference type="EMBL" id="CAJ0960320.1"/>
    </source>
</evidence>
<dbReference type="InterPro" id="IPR036179">
    <property type="entry name" value="Ig-like_dom_sf"/>
</dbReference>
<dbReference type="PROSITE" id="PS50835">
    <property type="entry name" value="IG_LIKE"/>
    <property type="match status" value="2"/>
</dbReference>
<protein>
    <recommendedName>
        <fullName evidence="4">Ig-like domain-containing protein</fullName>
    </recommendedName>
</protein>
<dbReference type="EMBL" id="CAUEEQ010049756">
    <property type="protein sequence ID" value="CAJ0960320.1"/>
    <property type="molecule type" value="Genomic_DNA"/>
</dbReference>
<evidence type="ECO:0000313" key="6">
    <source>
        <dbReference type="Proteomes" id="UP001176940"/>
    </source>
</evidence>
<proteinExistence type="predicted"/>